<feature type="transmembrane region" description="Helical" evidence="16">
    <location>
        <begin position="140"/>
        <end position="165"/>
    </location>
</feature>
<keyword evidence="4" id="KW-0808">Transferase</keyword>
<dbReference type="Gene3D" id="3.30.40.10">
    <property type="entry name" value="Zinc/RING finger domain, C3HC4 (zinc finger)"/>
    <property type="match status" value="1"/>
</dbReference>
<keyword evidence="10 16" id="KW-1133">Transmembrane helix</keyword>
<dbReference type="Pfam" id="PF13639">
    <property type="entry name" value="zf-RING_2"/>
    <property type="match status" value="1"/>
</dbReference>
<evidence type="ECO:0000259" key="17">
    <source>
        <dbReference type="PROSITE" id="PS50089"/>
    </source>
</evidence>
<evidence type="ECO:0000256" key="14">
    <source>
        <dbReference type="PROSITE-ProRule" id="PRU00175"/>
    </source>
</evidence>
<feature type="region of interest" description="Disordered" evidence="15">
    <location>
        <begin position="342"/>
        <end position="419"/>
    </location>
</feature>
<dbReference type="InterPro" id="IPR003137">
    <property type="entry name" value="PA_domain"/>
</dbReference>
<evidence type="ECO:0000256" key="2">
    <source>
        <dbReference type="ARBA" id="ARBA00004906"/>
    </source>
</evidence>
<evidence type="ECO:0000256" key="10">
    <source>
        <dbReference type="ARBA" id="ARBA00022989"/>
    </source>
</evidence>
<dbReference type="SUPFAM" id="SSF52025">
    <property type="entry name" value="PA domain"/>
    <property type="match status" value="1"/>
</dbReference>
<keyword evidence="6" id="KW-0479">Metal-binding</keyword>
<dbReference type="InterPro" id="IPR044744">
    <property type="entry name" value="ZNRF4/RNF13/RNF167_PA"/>
</dbReference>
<protein>
    <recommendedName>
        <fullName evidence="3">RING-type E3 ubiquitin transferase</fullName>
        <ecNumber evidence="3">2.3.2.27</ecNumber>
    </recommendedName>
</protein>
<evidence type="ECO:0000256" key="11">
    <source>
        <dbReference type="ARBA" id="ARBA00023136"/>
    </source>
</evidence>
<evidence type="ECO:0000313" key="19">
    <source>
        <dbReference type="Proteomes" id="UP001491310"/>
    </source>
</evidence>
<evidence type="ECO:0000256" key="12">
    <source>
        <dbReference type="ARBA" id="ARBA00023180"/>
    </source>
</evidence>
<feature type="compositionally biased region" description="Basic and acidic residues" evidence="15">
    <location>
        <begin position="410"/>
        <end position="419"/>
    </location>
</feature>
<evidence type="ECO:0000256" key="15">
    <source>
        <dbReference type="SAM" id="MobiDB-lite"/>
    </source>
</evidence>
<dbReference type="InterPro" id="IPR013083">
    <property type="entry name" value="Znf_RING/FYVE/PHD"/>
</dbReference>
<dbReference type="Pfam" id="PF02225">
    <property type="entry name" value="PA"/>
    <property type="match status" value="1"/>
</dbReference>
<dbReference type="InterPro" id="IPR001841">
    <property type="entry name" value="Znf_RING"/>
</dbReference>
<evidence type="ECO:0000256" key="4">
    <source>
        <dbReference type="ARBA" id="ARBA00022679"/>
    </source>
</evidence>
<keyword evidence="7" id="KW-0732">Signal</keyword>
<dbReference type="EMBL" id="JALJOT010000003">
    <property type="protein sequence ID" value="KAK9916228.1"/>
    <property type="molecule type" value="Genomic_DNA"/>
</dbReference>
<sequence length="419" mass="45308">MTGNYTFDPLPDMPADFGPRVPLDGLEGVLVVADPEDACTNISMPVLDGKPWIALIVRSERARKDCSFDIKVQHAQDAGAVAAIVYDDVYEALIIMSKPRDHEDPGIPAVFVAQKTGIMMKKLMSPGATIVRITPIADAVWMSMLLSAFAGVLAVTVVVATFYFISGRRHRIRNMPGRLGYSLLRGGDEGMTPAELRTLPIVIHERHHHHPHEHSHELLDLEAGILSSNSSSEASSPRGPKGGGTLKTCAVCIEDYRDGEKLRVLPCKHRFHLECIDQWLSARKPLCPICKWDALQPFTPLNAEQEEAAAEPAATTSPFSFSTRRWRWAWSRPWAIAAAGNNGSGGAGADASATAAPAMERASSSREAGLSTTPSNFPGMHAVRRSHDAAQTAISRDATGERLAGPEADGDAHQQESQT</sequence>
<evidence type="ECO:0000256" key="5">
    <source>
        <dbReference type="ARBA" id="ARBA00022692"/>
    </source>
</evidence>
<dbReference type="EC" id="2.3.2.27" evidence="3"/>
<evidence type="ECO:0000256" key="1">
    <source>
        <dbReference type="ARBA" id="ARBA00000900"/>
    </source>
</evidence>
<accession>A0ABR2YWG2</accession>
<keyword evidence="11 16" id="KW-0472">Membrane</keyword>
<feature type="compositionally biased region" description="Low complexity" evidence="15">
    <location>
        <begin position="349"/>
        <end position="358"/>
    </location>
</feature>
<dbReference type="CDD" id="cd23118">
    <property type="entry name" value="RING-H2_SIS3"/>
    <property type="match status" value="1"/>
</dbReference>
<evidence type="ECO:0000256" key="7">
    <source>
        <dbReference type="ARBA" id="ARBA00022729"/>
    </source>
</evidence>
<keyword evidence="19" id="KW-1185">Reference proteome</keyword>
<comment type="pathway">
    <text evidence="2">Protein modification; protein ubiquitination.</text>
</comment>
<evidence type="ECO:0000256" key="9">
    <source>
        <dbReference type="ARBA" id="ARBA00022833"/>
    </source>
</evidence>
<evidence type="ECO:0000256" key="8">
    <source>
        <dbReference type="ARBA" id="ARBA00022771"/>
    </source>
</evidence>
<feature type="domain" description="RING-type" evidence="17">
    <location>
        <begin position="249"/>
        <end position="291"/>
    </location>
</feature>
<dbReference type="InterPro" id="IPR046450">
    <property type="entry name" value="PA_dom_sf"/>
</dbReference>
<evidence type="ECO:0000313" key="18">
    <source>
        <dbReference type="EMBL" id="KAK9916228.1"/>
    </source>
</evidence>
<dbReference type="CDD" id="cd02123">
    <property type="entry name" value="PA_C_RZF_like"/>
    <property type="match status" value="1"/>
</dbReference>
<gene>
    <name evidence="18" type="ORF">WJX75_000255</name>
</gene>
<evidence type="ECO:0000256" key="6">
    <source>
        <dbReference type="ARBA" id="ARBA00022723"/>
    </source>
</evidence>
<evidence type="ECO:0000256" key="3">
    <source>
        <dbReference type="ARBA" id="ARBA00012483"/>
    </source>
</evidence>
<keyword evidence="9" id="KW-0862">Zinc</keyword>
<dbReference type="SUPFAM" id="SSF57850">
    <property type="entry name" value="RING/U-box"/>
    <property type="match status" value="1"/>
</dbReference>
<proteinExistence type="predicted"/>
<name>A0ABR2YWG2_9CHLO</name>
<evidence type="ECO:0000256" key="13">
    <source>
        <dbReference type="ARBA" id="ARBA00046288"/>
    </source>
</evidence>
<dbReference type="Gene3D" id="3.50.30.30">
    <property type="match status" value="1"/>
</dbReference>
<organism evidence="18 19">
    <name type="scientific">Coccomyxa subellipsoidea</name>
    <dbReference type="NCBI Taxonomy" id="248742"/>
    <lineage>
        <taxon>Eukaryota</taxon>
        <taxon>Viridiplantae</taxon>
        <taxon>Chlorophyta</taxon>
        <taxon>core chlorophytes</taxon>
        <taxon>Trebouxiophyceae</taxon>
        <taxon>Trebouxiophyceae incertae sedis</taxon>
        <taxon>Coccomyxaceae</taxon>
        <taxon>Coccomyxa</taxon>
    </lineage>
</organism>
<keyword evidence="5 16" id="KW-0812">Transmembrane</keyword>
<dbReference type="InterPro" id="IPR051653">
    <property type="entry name" value="E3_ligase_sorting_rcpt"/>
</dbReference>
<keyword evidence="12" id="KW-0325">Glycoprotein</keyword>
<comment type="catalytic activity">
    <reaction evidence="1">
        <text>S-ubiquitinyl-[E2 ubiquitin-conjugating enzyme]-L-cysteine + [acceptor protein]-L-lysine = [E2 ubiquitin-conjugating enzyme]-L-cysteine + N(6)-ubiquitinyl-[acceptor protein]-L-lysine.</text>
        <dbReference type="EC" id="2.3.2.27"/>
    </reaction>
</comment>
<dbReference type="PROSITE" id="PS50089">
    <property type="entry name" value="ZF_RING_2"/>
    <property type="match status" value="1"/>
</dbReference>
<dbReference type="PANTHER" id="PTHR47168">
    <property type="entry name" value="RING ZINC FINGER DOMAIN SUPERFAMILY PROTEIN-RELATED"/>
    <property type="match status" value="1"/>
</dbReference>
<keyword evidence="8 14" id="KW-0863">Zinc-finger</keyword>
<dbReference type="PANTHER" id="PTHR47168:SF1">
    <property type="entry name" value="OS02G0798600 PROTEIN"/>
    <property type="match status" value="1"/>
</dbReference>
<reference evidence="18 19" key="1">
    <citation type="journal article" date="2024" name="Nat. Commun.">
        <title>Phylogenomics reveals the evolutionary origins of lichenization in chlorophyte algae.</title>
        <authorList>
            <person name="Puginier C."/>
            <person name="Libourel C."/>
            <person name="Otte J."/>
            <person name="Skaloud P."/>
            <person name="Haon M."/>
            <person name="Grisel S."/>
            <person name="Petersen M."/>
            <person name="Berrin J.G."/>
            <person name="Delaux P.M."/>
            <person name="Dal Grande F."/>
            <person name="Keller J."/>
        </authorList>
    </citation>
    <scope>NUCLEOTIDE SEQUENCE [LARGE SCALE GENOMIC DNA]</scope>
    <source>
        <strain evidence="18 19">SAG 216-7</strain>
    </source>
</reference>
<dbReference type="SMART" id="SM00184">
    <property type="entry name" value="RING"/>
    <property type="match status" value="1"/>
</dbReference>
<comment type="caution">
    <text evidence="18">The sequence shown here is derived from an EMBL/GenBank/DDBJ whole genome shotgun (WGS) entry which is preliminary data.</text>
</comment>
<comment type="subcellular location">
    <subcellularLocation>
        <location evidence="13">Endomembrane system</location>
        <topology evidence="13">Single-pass type I membrane protein</topology>
    </subcellularLocation>
</comment>
<evidence type="ECO:0000256" key="16">
    <source>
        <dbReference type="SAM" id="Phobius"/>
    </source>
</evidence>
<dbReference type="Proteomes" id="UP001491310">
    <property type="component" value="Unassembled WGS sequence"/>
</dbReference>